<dbReference type="EMBL" id="CAJVCH010335268">
    <property type="protein sequence ID" value="CAG7815087.1"/>
    <property type="molecule type" value="Genomic_DNA"/>
</dbReference>
<feature type="domain" description="Ionotropic glutamate receptor C-terminal" evidence="10">
    <location>
        <begin position="200"/>
        <end position="271"/>
    </location>
</feature>
<dbReference type="GO" id="GO:0015276">
    <property type="term" value="F:ligand-gated monoatomic ion channel activity"/>
    <property type="evidence" value="ECO:0007669"/>
    <property type="project" value="InterPro"/>
</dbReference>
<keyword evidence="12" id="KW-1185">Reference proteome</keyword>
<feature type="transmembrane region" description="Helical" evidence="9">
    <location>
        <begin position="137"/>
        <end position="155"/>
    </location>
</feature>
<keyword evidence="5 9" id="KW-1133">Transmembrane helix</keyword>
<evidence type="ECO:0000256" key="9">
    <source>
        <dbReference type="SAM" id="Phobius"/>
    </source>
</evidence>
<proteinExistence type="inferred from homology"/>
<gene>
    <name evidence="11" type="ORF">AFUS01_LOCUS25789</name>
</gene>
<evidence type="ECO:0000256" key="7">
    <source>
        <dbReference type="ARBA" id="ARBA00023170"/>
    </source>
</evidence>
<dbReference type="AlphaFoldDB" id="A0A8J2KLB7"/>
<accession>A0A8J2KLB7</accession>
<comment type="similarity">
    <text evidence="2">Belongs to the glutamate-gated ion channel (TC 1.A.10.1) family.</text>
</comment>
<keyword evidence="7" id="KW-0675">Receptor</keyword>
<evidence type="ECO:0000256" key="6">
    <source>
        <dbReference type="ARBA" id="ARBA00023136"/>
    </source>
</evidence>
<evidence type="ECO:0000256" key="4">
    <source>
        <dbReference type="ARBA" id="ARBA00022692"/>
    </source>
</evidence>
<comment type="caution">
    <text evidence="11">The sequence shown here is derived from an EMBL/GenBank/DDBJ whole genome shotgun (WGS) entry which is preliminary data.</text>
</comment>
<keyword evidence="3" id="KW-1003">Cell membrane</keyword>
<evidence type="ECO:0000256" key="1">
    <source>
        <dbReference type="ARBA" id="ARBA00004651"/>
    </source>
</evidence>
<evidence type="ECO:0000259" key="10">
    <source>
        <dbReference type="Pfam" id="PF00060"/>
    </source>
</evidence>
<evidence type="ECO:0000256" key="5">
    <source>
        <dbReference type="ARBA" id="ARBA00022989"/>
    </source>
</evidence>
<dbReference type="InterPro" id="IPR052192">
    <property type="entry name" value="Insect_Ionotropic_Sensory_Rcpt"/>
</dbReference>
<dbReference type="Proteomes" id="UP000708208">
    <property type="component" value="Unassembled WGS sequence"/>
</dbReference>
<name>A0A8J2KLB7_9HEXA</name>
<evidence type="ECO:0000313" key="12">
    <source>
        <dbReference type="Proteomes" id="UP000708208"/>
    </source>
</evidence>
<organism evidence="11 12">
    <name type="scientific">Allacma fusca</name>
    <dbReference type="NCBI Taxonomy" id="39272"/>
    <lineage>
        <taxon>Eukaryota</taxon>
        <taxon>Metazoa</taxon>
        <taxon>Ecdysozoa</taxon>
        <taxon>Arthropoda</taxon>
        <taxon>Hexapoda</taxon>
        <taxon>Collembola</taxon>
        <taxon>Symphypleona</taxon>
        <taxon>Sminthuridae</taxon>
        <taxon>Allacma</taxon>
    </lineage>
</organism>
<keyword evidence="6 9" id="KW-0472">Membrane</keyword>
<keyword evidence="8" id="KW-0325">Glycoprotein</keyword>
<comment type="subcellular location">
    <subcellularLocation>
        <location evidence="1">Cell membrane</location>
        <topology evidence="1">Multi-pass membrane protein</topology>
    </subcellularLocation>
</comment>
<feature type="transmembrane region" description="Helical" evidence="9">
    <location>
        <begin position="209"/>
        <end position="227"/>
    </location>
</feature>
<dbReference type="PANTHER" id="PTHR42643">
    <property type="entry name" value="IONOTROPIC RECEPTOR 20A-RELATED"/>
    <property type="match status" value="1"/>
</dbReference>
<keyword evidence="4 9" id="KW-0812">Transmembrane</keyword>
<protein>
    <recommendedName>
        <fullName evidence="10">Ionotropic glutamate receptor C-terminal domain-containing protein</fullName>
    </recommendedName>
</protein>
<evidence type="ECO:0000313" key="11">
    <source>
        <dbReference type="EMBL" id="CAG7815087.1"/>
    </source>
</evidence>
<sequence>MLLLSSADLTKNLHGLSLTVVFSKLSGNPGGPGLMFYSNPAWKLLLTIGQLMNFSINSRVHFYPVRYTPDENGKLGGYIDKVNELELAIGTGIAPNILISDYIETTRAYSRNQIGMLMKTQTKIISMASVLSIIDEIFQGIIFIFLVLIATLLAIDNLTIWRKEGRHCDSLITNITKEYKKVLFVLAEISYLKISLETFQRFRRFPARILLYTWWFFSILIISFHQATLTSKLVIPVAEPEVQQVSDLYNENRSEFKDWQAGVNGDRHMVEETTPPEVQKRLVVKKTELHESLGVLALPKHFPFAESIDRRLEYLIQSGLLTNWEQQHKRTFYSLLVFVQKRALKEQNIVSWEKDYIVEKQSTIVTYVRCARVIRNVHILRGFCLIVGAKCEVN</sequence>
<dbReference type="GO" id="GO:0050906">
    <property type="term" value="P:detection of stimulus involved in sensory perception"/>
    <property type="evidence" value="ECO:0007669"/>
    <property type="project" value="UniProtKB-ARBA"/>
</dbReference>
<evidence type="ECO:0000256" key="8">
    <source>
        <dbReference type="ARBA" id="ARBA00023180"/>
    </source>
</evidence>
<dbReference type="GO" id="GO:0005886">
    <property type="term" value="C:plasma membrane"/>
    <property type="evidence" value="ECO:0007669"/>
    <property type="project" value="UniProtKB-SubCell"/>
</dbReference>
<evidence type="ECO:0000256" key="3">
    <source>
        <dbReference type="ARBA" id="ARBA00022475"/>
    </source>
</evidence>
<evidence type="ECO:0000256" key="2">
    <source>
        <dbReference type="ARBA" id="ARBA00008685"/>
    </source>
</evidence>
<dbReference type="PANTHER" id="PTHR42643:SF24">
    <property type="entry name" value="IONOTROPIC RECEPTOR 60A"/>
    <property type="match status" value="1"/>
</dbReference>
<reference evidence="11" key="1">
    <citation type="submission" date="2021-06" db="EMBL/GenBank/DDBJ databases">
        <authorList>
            <person name="Hodson N. C."/>
            <person name="Mongue J. A."/>
            <person name="Jaron S. K."/>
        </authorList>
    </citation>
    <scope>NUCLEOTIDE SEQUENCE</scope>
</reference>
<dbReference type="Pfam" id="PF00060">
    <property type="entry name" value="Lig_chan"/>
    <property type="match status" value="1"/>
</dbReference>
<dbReference type="InterPro" id="IPR001320">
    <property type="entry name" value="Iontro_rcpt_C"/>
</dbReference>